<dbReference type="EMBL" id="KN822026">
    <property type="protein sequence ID" value="KIM64793.1"/>
    <property type="molecule type" value="Genomic_DNA"/>
</dbReference>
<organism evidence="1 2">
    <name type="scientific">Scleroderma citrinum Foug A</name>
    <dbReference type="NCBI Taxonomy" id="1036808"/>
    <lineage>
        <taxon>Eukaryota</taxon>
        <taxon>Fungi</taxon>
        <taxon>Dikarya</taxon>
        <taxon>Basidiomycota</taxon>
        <taxon>Agaricomycotina</taxon>
        <taxon>Agaricomycetes</taxon>
        <taxon>Agaricomycetidae</taxon>
        <taxon>Boletales</taxon>
        <taxon>Sclerodermatineae</taxon>
        <taxon>Sclerodermataceae</taxon>
        <taxon>Scleroderma</taxon>
    </lineage>
</organism>
<dbReference type="Proteomes" id="UP000053989">
    <property type="component" value="Unassembled WGS sequence"/>
</dbReference>
<gene>
    <name evidence="1" type="ORF">SCLCIDRAFT_1212874</name>
</gene>
<proteinExistence type="predicted"/>
<name>A0A0C2ZTE7_9AGAM</name>
<accession>A0A0C2ZTE7</accession>
<evidence type="ECO:0000313" key="2">
    <source>
        <dbReference type="Proteomes" id="UP000053989"/>
    </source>
</evidence>
<evidence type="ECO:0000313" key="1">
    <source>
        <dbReference type="EMBL" id="KIM64793.1"/>
    </source>
</evidence>
<protein>
    <submittedName>
        <fullName evidence="1">Uncharacterized protein</fullName>
    </submittedName>
</protein>
<reference evidence="1 2" key="1">
    <citation type="submission" date="2014-04" db="EMBL/GenBank/DDBJ databases">
        <authorList>
            <consortium name="DOE Joint Genome Institute"/>
            <person name="Kuo A."/>
            <person name="Kohler A."/>
            <person name="Nagy L.G."/>
            <person name="Floudas D."/>
            <person name="Copeland A."/>
            <person name="Barry K.W."/>
            <person name="Cichocki N."/>
            <person name="Veneault-Fourrey C."/>
            <person name="LaButti K."/>
            <person name="Lindquist E.A."/>
            <person name="Lipzen A."/>
            <person name="Lundell T."/>
            <person name="Morin E."/>
            <person name="Murat C."/>
            <person name="Sun H."/>
            <person name="Tunlid A."/>
            <person name="Henrissat B."/>
            <person name="Grigoriev I.V."/>
            <person name="Hibbett D.S."/>
            <person name="Martin F."/>
            <person name="Nordberg H.P."/>
            <person name="Cantor M.N."/>
            <person name="Hua S.X."/>
        </authorList>
    </citation>
    <scope>NUCLEOTIDE SEQUENCE [LARGE SCALE GENOMIC DNA]</scope>
    <source>
        <strain evidence="1 2">Foug A</strain>
    </source>
</reference>
<keyword evidence="2" id="KW-1185">Reference proteome</keyword>
<dbReference type="AlphaFoldDB" id="A0A0C2ZTE7"/>
<dbReference type="HOGENOM" id="CLU_2887109_0_0_1"/>
<reference evidence="2" key="2">
    <citation type="submission" date="2015-01" db="EMBL/GenBank/DDBJ databases">
        <title>Evolutionary Origins and Diversification of the Mycorrhizal Mutualists.</title>
        <authorList>
            <consortium name="DOE Joint Genome Institute"/>
            <consortium name="Mycorrhizal Genomics Consortium"/>
            <person name="Kohler A."/>
            <person name="Kuo A."/>
            <person name="Nagy L.G."/>
            <person name="Floudas D."/>
            <person name="Copeland A."/>
            <person name="Barry K.W."/>
            <person name="Cichocki N."/>
            <person name="Veneault-Fourrey C."/>
            <person name="LaButti K."/>
            <person name="Lindquist E.A."/>
            <person name="Lipzen A."/>
            <person name="Lundell T."/>
            <person name="Morin E."/>
            <person name="Murat C."/>
            <person name="Riley R."/>
            <person name="Ohm R."/>
            <person name="Sun H."/>
            <person name="Tunlid A."/>
            <person name="Henrissat B."/>
            <person name="Grigoriev I.V."/>
            <person name="Hibbett D.S."/>
            <person name="Martin F."/>
        </authorList>
    </citation>
    <scope>NUCLEOTIDE SEQUENCE [LARGE SCALE GENOMIC DNA]</scope>
    <source>
        <strain evidence="2">Foug A</strain>
    </source>
</reference>
<dbReference type="InParanoid" id="A0A0C2ZTE7"/>
<sequence>MLPRRTGNSDARKHILFVTTVIRSVPYRVCSAPTLSYDLLSLTYINMFPTRIIYTDMHSGYPV</sequence>